<dbReference type="InterPro" id="IPR032466">
    <property type="entry name" value="Metal_Hydrolase"/>
</dbReference>
<reference evidence="3 4" key="1">
    <citation type="submission" date="2020-06" db="EMBL/GenBank/DDBJ databases">
        <authorList>
            <person name="Li R."/>
            <person name="Bekaert M."/>
        </authorList>
    </citation>
    <scope>NUCLEOTIDE SEQUENCE [LARGE SCALE GENOMIC DNA]</scope>
    <source>
        <strain evidence="4">wild</strain>
    </source>
</reference>
<dbReference type="GO" id="GO:0016788">
    <property type="term" value="F:hydrolase activity, acting on ester bonds"/>
    <property type="evidence" value="ECO:0007669"/>
    <property type="project" value="InterPro"/>
</dbReference>
<dbReference type="OrthoDB" id="9980814at2759"/>
<proteinExistence type="inferred from homology"/>
<sequence length="192" mass="22339">MMNDTFEPDHEPIEGEIPEPRSTIRGSSKRKGKVQSCPVCPGRFTNVRRHAICSNLPWYTSPITACWTCRLQLARIRHSDLPSLTWEETERSVEIQFLIFNYCFPRIWQSSKDRQQLRKDSRLRFTFGKHPRMVSIESKRQIESWLADLEVLVEAEKVCAIGECGLNAQHASERYISRQVDVLDSQLQFAKV</sequence>
<keyword evidence="4" id="KW-1185">Reference proteome</keyword>
<name>A0A6J8B298_MYTCO</name>
<protein>
    <submittedName>
        <fullName evidence="3">TatD</fullName>
        <ecNumber evidence="3">3.1.21.-</ecNumber>
    </submittedName>
</protein>
<evidence type="ECO:0000313" key="3">
    <source>
        <dbReference type="EMBL" id="CAC5377521.1"/>
    </source>
</evidence>
<dbReference type="EC" id="3.1.21.-" evidence="3"/>
<dbReference type="Proteomes" id="UP000507470">
    <property type="component" value="Unassembled WGS sequence"/>
</dbReference>
<accession>A0A6J8B298</accession>
<comment type="similarity">
    <text evidence="1">Belongs to the metallo-dependent hydrolases superfamily. TatD-type hydrolase family.</text>
</comment>
<dbReference type="EMBL" id="CACVKT020002379">
    <property type="protein sequence ID" value="CAC5377521.1"/>
    <property type="molecule type" value="Genomic_DNA"/>
</dbReference>
<organism evidence="3 4">
    <name type="scientific">Mytilus coruscus</name>
    <name type="common">Sea mussel</name>
    <dbReference type="NCBI Taxonomy" id="42192"/>
    <lineage>
        <taxon>Eukaryota</taxon>
        <taxon>Metazoa</taxon>
        <taxon>Spiralia</taxon>
        <taxon>Lophotrochozoa</taxon>
        <taxon>Mollusca</taxon>
        <taxon>Bivalvia</taxon>
        <taxon>Autobranchia</taxon>
        <taxon>Pteriomorphia</taxon>
        <taxon>Mytilida</taxon>
        <taxon>Mytiloidea</taxon>
        <taxon>Mytilidae</taxon>
        <taxon>Mytilinae</taxon>
        <taxon>Mytilus</taxon>
    </lineage>
</organism>
<evidence type="ECO:0000256" key="2">
    <source>
        <dbReference type="SAM" id="MobiDB-lite"/>
    </source>
</evidence>
<gene>
    <name evidence="3" type="ORF">MCOR_13830</name>
</gene>
<dbReference type="Pfam" id="PF01026">
    <property type="entry name" value="TatD_DNase"/>
    <property type="match status" value="1"/>
</dbReference>
<dbReference type="AlphaFoldDB" id="A0A6J8B298"/>
<dbReference type="Gene3D" id="3.20.20.140">
    <property type="entry name" value="Metal-dependent hydrolases"/>
    <property type="match status" value="1"/>
</dbReference>
<feature type="region of interest" description="Disordered" evidence="2">
    <location>
        <begin position="1"/>
        <end position="35"/>
    </location>
</feature>
<dbReference type="SUPFAM" id="SSF51556">
    <property type="entry name" value="Metallo-dependent hydrolases"/>
    <property type="match status" value="1"/>
</dbReference>
<evidence type="ECO:0000256" key="1">
    <source>
        <dbReference type="ARBA" id="ARBA00009275"/>
    </source>
</evidence>
<dbReference type="InterPro" id="IPR001130">
    <property type="entry name" value="TatD-like"/>
</dbReference>
<keyword evidence="3" id="KW-0378">Hydrolase</keyword>
<evidence type="ECO:0000313" key="4">
    <source>
        <dbReference type="Proteomes" id="UP000507470"/>
    </source>
</evidence>